<evidence type="ECO:0000313" key="2">
    <source>
        <dbReference type="Proteomes" id="UP000036681"/>
    </source>
</evidence>
<dbReference type="Proteomes" id="UP000036681">
    <property type="component" value="Unplaced"/>
</dbReference>
<name>A0A0M3HSQ2_ASCLU</name>
<evidence type="ECO:0000256" key="1">
    <source>
        <dbReference type="SAM" id="Phobius"/>
    </source>
</evidence>
<protein>
    <submittedName>
        <fullName evidence="3">FXYD domain-containing ion transport regulator</fullName>
    </submittedName>
</protein>
<feature type="transmembrane region" description="Helical" evidence="1">
    <location>
        <begin position="39"/>
        <end position="61"/>
    </location>
</feature>
<sequence length="105" mass="11958">MGSRMRWCAPHCRTPDKRDFMDVHPERSNEDFFRNYDPMVGIGTAALLAFFILLITIKSLIKWTTRKIRMFRYEHCNNPETDLEAAATNPAISATTPAGNGHVTT</sequence>
<proteinExistence type="predicted"/>
<keyword evidence="1" id="KW-0812">Transmembrane</keyword>
<keyword evidence="2" id="KW-1185">Reference proteome</keyword>
<keyword evidence="1" id="KW-1133">Transmembrane helix</keyword>
<reference evidence="3" key="1">
    <citation type="submission" date="2017-02" db="UniProtKB">
        <authorList>
            <consortium name="WormBaseParasite"/>
        </authorList>
    </citation>
    <scope>IDENTIFICATION</scope>
</reference>
<evidence type="ECO:0000313" key="3">
    <source>
        <dbReference type="WBParaSite" id="ALUE_0000553501-mRNA-1"/>
    </source>
</evidence>
<organism evidence="2 3">
    <name type="scientific">Ascaris lumbricoides</name>
    <name type="common">Giant roundworm</name>
    <dbReference type="NCBI Taxonomy" id="6252"/>
    <lineage>
        <taxon>Eukaryota</taxon>
        <taxon>Metazoa</taxon>
        <taxon>Ecdysozoa</taxon>
        <taxon>Nematoda</taxon>
        <taxon>Chromadorea</taxon>
        <taxon>Rhabditida</taxon>
        <taxon>Spirurina</taxon>
        <taxon>Ascaridomorpha</taxon>
        <taxon>Ascaridoidea</taxon>
        <taxon>Ascarididae</taxon>
        <taxon>Ascaris</taxon>
    </lineage>
</organism>
<dbReference type="AlphaFoldDB" id="A0A0M3HSQ2"/>
<accession>A0A0M3HSQ2</accession>
<dbReference type="WBParaSite" id="ALUE_0000553501-mRNA-1">
    <property type="protein sequence ID" value="ALUE_0000553501-mRNA-1"/>
    <property type="gene ID" value="ALUE_0000553501"/>
</dbReference>
<keyword evidence="1" id="KW-0472">Membrane</keyword>